<sequence>MPGPLTGRTVLGLLIRQRRLSVEEFTEQLGGFAREHREVGTLSVRHMHRIVTGRVTANQLRPATVRLLEGFLGVPIEELLTLTGLGEEARNATAPVADKSDADVVRADQAEWLRVRGVPGVRGRELSESAAWLYPDSVRAPGGHVLAGPGWLVERPVELDLVELEWAGDSPCYAFPAQVDVTGLLPLSDQGVRYRDYSRAVRDLVRPRLLENRLSYRLTGVAAGRGGGLRLRFGRTTFFEGFNLRQLLAHEFKRAWLVSGRATPRIADLPLRQAVGDPFDPERLLMSPGITTLTIRRGGIGEGASFVLHERDGGKVADGGGLCHPMPAGEFQPSSSAPEDVERDFSLWRNIMREYSEEFLGNPEHDGGGPRSIDYAHDEPFARFEAARGRGSFRVWHCGLVIEPLELNVQQLTVAVIDAPEYDELFEGVVAVNDEGWIVGQGDARHIPFTPDAIDRLEPRLSAGGLILLRLAWRHRRVILGG</sequence>
<dbReference type="Proteomes" id="UP000282084">
    <property type="component" value="Unassembled WGS sequence"/>
</dbReference>
<reference evidence="1 2" key="1">
    <citation type="submission" date="2018-10" db="EMBL/GenBank/DDBJ databases">
        <title>Sequencing the genomes of 1000 actinobacteria strains.</title>
        <authorList>
            <person name="Klenk H.-P."/>
        </authorList>
    </citation>
    <scope>NUCLEOTIDE SEQUENCE [LARGE SCALE GENOMIC DNA]</scope>
    <source>
        <strain evidence="1 2">DSM 43800</strain>
    </source>
</reference>
<accession>A0A495VV64</accession>
<proteinExistence type="predicted"/>
<comment type="caution">
    <text evidence="1">The sequence shown here is derived from an EMBL/GenBank/DDBJ whole genome shotgun (WGS) entry which is preliminary data.</text>
</comment>
<protein>
    <submittedName>
        <fullName evidence="1">Xre family transcriptional regulator</fullName>
    </submittedName>
</protein>
<dbReference type="EMBL" id="RBXO01000001">
    <property type="protein sequence ID" value="RKT53252.1"/>
    <property type="molecule type" value="Genomic_DNA"/>
</dbReference>
<evidence type="ECO:0000313" key="2">
    <source>
        <dbReference type="Proteomes" id="UP000282084"/>
    </source>
</evidence>
<evidence type="ECO:0000313" key="1">
    <source>
        <dbReference type="EMBL" id="RKT53252.1"/>
    </source>
</evidence>
<organism evidence="1 2">
    <name type="scientific">Saccharothrix australiensis</name>
    <dbReference type="NCBI Taxonomy" id="2072"/>
    <lineage>
        <taxon>Bacteria</taxon>
        <taxon>Bacillati</taxon>
        <taxon>Actinomycetota</taxon>
        <taxon>Actinomycetes</taxon>
        <taxon>Pseudonocardiales</taxon>
        <taxon>Pseudonocardiaceae</taxon>
        <taxon>Saccharothrix</taxon>
    </lineage>
</organism>
<keyword evidence="2" id="KW-1185">Reference proteome</keyword>
<name>A0A495VV64_9PSEU</name>
<dbReference type="AlphaFoldDB" id="A0A495VV64"/>
<gene>
    <name evidence="1" type="ORF">C8E97_1811</name>
</gene>